<dbReference type="Proteomes" id="UP000235739">
    <property type="component" value="Unassembled WGS sequence"/>
</dbReference>
<dbReference type="EMBL" id="PNQX01000001">
    <property type="protein sequence ID" value="PMQ21623.1"/>
    <property type="molecule type" value="Genomic_DNA"/>
</dbReference>
<gene>
    <name evidence="1" type="ORF">CIK84_08865</name>
</gene>
<organism evidence="1 2">
    <name type="scientific">Glutamicibacter arilaitensis</name>
    <dbReference type="NCBI Taxonomy" id="256701"/>
    <lineage>
        <taxon>Bacteria</taxon>
        <taxon>Bacillati</taxon>
        <taxon>Actinomycetota</taxon>
        <taxon>Actinomycetes</taxon>
        <taxon>Micrococcales</taxon>
        <taxon>Micrococcaceae</taxon>
        <taxon>Glutamicibacter</taxon>
    </lineage>
</organism>
<dbReference type="RefSeq" id="WP_102598104.1">
    <property type="nucleotide sequence ID" value="NZ_JBQDJG010000011.1"/>
</dbReference>
<protein>
    <recommendedName>
        <fullName evidence="3">Head-to-tail adaptor</fullName>
    </recommendedName>
</protein>
<dbReference type="AlphaFoldDB" id="A0A2N7S655"/>
<accession>A0A2N7S655</accession>
<evidence type="ECO:0008006" key="3">
    <source>
        <dbReference type="Google" id="ProtNLM"/>
    </source>
</evidence>
<sequence>MTTVIIEPDPDAFRLPPLVTPEALSNATDGQVEAEDPRVLPLLNGASAAIRKYCRWHIAPVLEESLTVDGSGADVLNLPTARLLSLVEVTNDARPVPVAELDASPAGMISRRGGCWSSRFSGVTARVRHGYDLAAVPDVAQIVVQVVTNALSSPMGVTREQAGAISVSWSMTAPNVAGGLSLLERDLAVLSEYRI</sequence>
<evidence type="ECO:0000313" key="2">
    <source>
        <dbReference type="Proteomes" id="UP000235739"/>
    </source>
</evidence>
<reference evidence="1 2" key="1">
    <citation type="journal article" date="2017" name="Elife">
        <title>Extensive horizontal gene transfer in cheese-associated bacteria.</title>
        <authorList>
            <person name="Bonham K.S."/>
            <person name="Wolfe B.E."/>
            <person name="Dutton R.J."/>
        </authorList>
    </citation>
    <scope>NUCLEOTIDE SEQUENCE [LARGE SCALE GENOMIC DNA]</scope>
    <source>
        <strain evidence="1 2">JB182</strain>
    </source>
</reference>
<evidence type="ECO:0000313" key="1">
    <source>
        <dbReference type="EMBL" id="PMQ21623.1"/>
    </source>
</evidence>
<name>A0A2N7S655_9MICC</name>
<proteinExistence type="predicted"/>
<comment type="caution">
    <text evidence="1">The sequence shown here is derived from an EMBL/GenBank/DDBJ whole genome shotgun (WGS) entry which is preliminary data.</text>
</comment>